<evidence type="ECO:0000313" key="2">
    <source>
        <dbReference type="EMBL" id="MBW75692.1"/>
    </source>
</evidence>
<feature type="chain" id="PRO_5014630354" evidence="1">
    <location>
        <begin position="27"/>
        <end position="87"/>
    </location>
</feature>
<reference evidence="2" key="1">
    <citation type="submission" date="2018-01" db="EMBL/GenBank/DDBJ databases">
        <title>An insight into the sialome of Amazonian anophelines.</title>
        <authorList>
            <person name="Ribeiro J.M."/>
            <person name="Scarpassa V."/>
            <person name="Calvo E."/>
        </authorList>
    </citation>
    <scope>NUCLEOTIDE SEQUENCE</scope>
</reference>
<feature type="signal peptide" evidence="1">
    <location>
        <begin position="1"/>
        <end position="26"/>
    </location>
</feature>
<dbReference type="AlphaFoldDB" id="A0A2M4DDN6"/>
<dbReference type="EMBL" id="GGFL01011514">
    <property type="protein sequence ID" value="MBW75692.1"/>
    <property type="molecule type" value="Transcribed_RNA"/>
</dbReference>
<accession>A0A2M4DDN6</accession>
<proteinExistence type="predicted"/>
<organism evidence="2">
    <name type="scientific">Anopheles darlingi</name>
    <name type="common">Mosquito</name>
    <dbReference type="NCBI Taxonomy" id="43151"/>
    <lineage>
        <taxon>Eukaryota</taxon>
        <taxon>Metazoa</taxon>
        <taxon>Ecdysozoa</taxon>
        <taxon>Arthropoda</taxon>
        <taxon>Hexapoda</taxon>
        <taxon>Insecta</taxon>
        <taxon>Pterygota</taxon>
        <taxon>Neoptera</taxon>
        <taxon>Endopterygota</taxon>
        <taxon>Diptera</taxon>
        <taxon>Nematocera</taxon>
        <taxon>Culicoidea</taxon>
        <taxon>Culicidae</taxon>
        <taxon>Anophelinae</taxon>
        <taxon>Anopheles</taxon>
    </lineage>
</organism>
<keyword evidence="1" id="KW-0732">Signal</keyword>
<sequence length="87" mass="9602">MGHRCVANRFLLFHLVILHIGPLGEGVDTEHLVGLAGITFAADETRQSRLFAQLLDLGQNLTLGRDLALLIRTHAQRIELLLASGHR</sequence>
<evidence type="ECO:0000256" key="1">
    <source>
        <dbReference type="SAM" id="SignalP"/>
    </source>
</evidence>
<name>A0A2M4DDN6_ANODA</name>
<protein>
    <submittedName>
        <fullName evidence="2">Putative secreted protein</fullName>
    </submittedName>
</protein>